<evidence type="ECO:0000313" key="1">
    <source>
        <dbReference type="EMBL" id="KIW46955.1"/>
    </source>
</evidence>
<accession>A0A0D2DWH7</accession>
<sequence>MTSPAPASSPSAKILGDINEICIVTPDIYKTIDGLTKLGVGPFQIYEFNSTTVPRQELYGKRGTDLFRIKVAFAKQNSLVVELMQPLPGGGSERSLMQRYLDENGGREGVQHIAWDMGGIPMAQRLNEMKERGFEPAMQGWWMGKKGQCHFCFLDTLEKAVGTVFETIEFSQDWEDPDCEWYPRQPLQ</sequence>
<dbReference type="VEuPathDB" id="FungiDB:PV06_02574"/>
<evidence type="ECO:0000313" key="2">
    <source>
        <dbReference type="Proteomes" id="UP000053342"/>
    </source>
</evidence>
<reference evidence="1 2" key="1">
    <citation type="submission" date="2015-01" db="EMBL/GenBank/DDBJ databases">
        <title>The Genome Sequence of Exophiala oligosperma CBS72588.</title>
        <authorList>
            <consortium name="The Broad Institute Genomics Platform"/>
            <person name="Cuomo C."/>
            <person name="de Hoog S."/>
            <person name="Gorbushina A."/>
            <person name="Stielow B."/>
            <person name="Teixiera M."/>
            <person name="Abouelleil A."/>
            <person name="Chapman S.B."/>
            <person name="Priest M."/>
            <person name="Young S.K."/>
            <person name="Wortman J."/>
            <person name="Nusbaum C."/>
            <person name="Birren B."/>
        </authorList>
    </citation>
    <scope>NUCLEOTIDE SEQUENCE [LARGE SCALE GENOMIC DNA]</scope>
    <source>
        <strain evidence="1 2">CBS 72588</strain>
    </source>
</reference>
<gene>
    <name evidence="1" type="ORF">PV06_02574</name>
</gene>
<protein>
    <recommendedName>
        <fullName evidence="3">VOC domain-containing protein</fullName>
    </recommendedName>
</protein>
<organism evidence="1 2">
    <name type="scientific">Exophiala oligosperma</name>
    <dbReference type="NCBI Taxonomy" id="215243"/>
    <lineage>
        <taxon>Eukaryota</taxon>
        <taxon>Fungi</taxon>
        <taxon>Dikarya</taxon>
        <taxon>Ascomycota</taxon>
        <taxon>Pezizomycotina</taxon>
        <taxon>Eurotiomycetes</taxon>
        <taxon>Chaetothyriomycetidae</taxon>
        <taxon>Chaetothyriales</taxon>
        <taxon>Herpotrichiellaceae</taxon>
        <taxon>Exophiala</taxon>
    </lineage>
</organism>
<evidence type="ECO:0008006" key="3">
    <source>
        <dbReference type="Google" id="ProtNLM"/>
    </source>
</evidence>
<name>A0A0D2DWH7_9EURO</name>
<dbReference type="Pfam" id="PF13669">
    <property type="entry name" value="Glyoxalase_4"/>
    <property type="match status" value="1"/>
</dbReference>
<dbReference type="GeneID" id="27354648"/>
<dbReference type="RefSeq" id="XP_016267171.1">
    <property type="nucleotide sequence ID" value="XM_016403274.1"/>
</dbReference>
<dbReference type="SUPFAM" id="SSF54593">
    <property type="entry name" value="Glyoxalase/Bleomycin resistance protein/Dihydroxybiphenyl dioxygenase"/>
    <property type="match status" value="1"/>
</dbReference>
<dbReference type="HOGENOM" id="CLU_046006_3_1_1"/>
<dbReference type="InterPro" id="IPR029068">
    <property type="entry name" value="Glyas_Bleomycin-R_OHBP_Dase"/>
</dbReference>
<proteinExistence type="predicted"/>
<dbReference type="OrthoDB" id="504708at2759"/>
<keyword evidence="2" id="KW-1185">Reference proteome</keyword>
<dbReference type="EMBL" id="KN847333">
    <property type="protein sequence ID" value="KIW46955.1"/>
    <property type="molecule type" value="Genomic_DNA"/>
</dbReference>
<dbReference type="Gene3D" id="3.10.180.10">
    <property type="entry name" value="2,3-Dihydroxybiphenyl 1,2-Dioxygenase, domain 1"/>
    <property type="match status" value="1"/>
</dbReference>
<dbReference type="Proteomes" id="UP000053342">
    <property type="component" value="Unassembled WGS sequence"/>
</dbReference>
<dbReference type="AlphaFoldDB" id="A0A0D2DWH7"/>